<dbReference type="Proteomes" id="UP000243525">
    <property type="component" value="Unassembled WGS sequence"/>
</dbReference>
<evidence type="ECO:0000313" key="1">
    <source>
        <dbReference type="EMBL" id="PTN09324.1"/>
    </source>
</evidence>
<dbReference type="EMBL" id="QAAD01000005">
    <property type="protein sequence ID" value="PTN09324.1"/>
    <property type="molecule type" value="Genomic_DNA"/>
</dbReference>
<dbReference type="OrthoDB" id="1122929at2"/>
<evidence type="ECO:0000313" key="2">
    <source>
        <dbReference type="Proteomes" id="UP000243525"/>
    </source>
</evidence>
<reference evidence="1 2" key="1">
    <citation type="submission" date="2018-04" db="EMBL/GenBank/DDBJ databases">
        <title>Genomic Encyclopedia of Archaeal and Bacterial Type Strains, Phase II (KMG-II): from individual species to whole genera.</title>
        <authorList>
            <person name="Goeker M."/>
        </authorList>
    </citation>
    <scope>NUCLEOTIDE SEQUENCE [LARGE SCALE GENOMIC DNA]</scope>
    <source>
        <strain evidence="1 2">DSM 28823</strain>
    </source>
</reference>
<comment type="caution">
    <text evidence="1">The sequence shown here is derived from an EMBL/GenBank/DDBJ whole genome shotgun (WGS) entry which is preliminary data.</text>
</comment>
<accession>A0A2T5C3J5</accession>
<dbReference type="AlphaFoldDB" id="A0A2T5C3J5"/>
<sequence length="59" mass="7066">MEQEKLRKMIKAMYLLKSIIAKKNDDDGVFRHKSKSVMMNDIQDIINLGLEEFYMLRMN</sequence>
<protein>
    <submittedName>
        <fullName evidence="1">Uncharacterized protein</fullName>
    </submittedName>
</protein>
<gene>
    <name evidence="1" type="ORF">C8N47_105165</name>
</gene>
<keyword evidence="2" id="KW-1185">Reference proteome</keyword>
<name>A0A2T5C3J5_9BACT</name>
<dbReference type="RefSeq" id="WP_107821730.1">
    <property type="nucleotide sequence ID" value="NZ_OY782574.1"/>
</dbReference>
<organism evidence="1 2">
    <name type="scientific">Mangrovibacterium marinum</name>
    <dbReference type="NCBI Taxonomy" id="1639118"/>
    <lineage>
        <taxon>Bacteria</taxon>
        <taxon>Pseudomonadati</taxon>
        <taxon>Bacteroidota</taxon>
        <taxon>Bacteroidia</taxon>
        <taxon>Marinilabiliales</taxon>
        <taxon>Prolixibacteraceae</taxon>
        <taxon>Mangrovibacterium</taxon>
    </lineage>
</organism>
<proteinExistence type="predicted"/>